<dbReference type="EMBL" id="GGEC01070605">
    <property type="protein sequence ID" value="MBX51089.1"/>
    <property type="molecule type" value="Transcribed_RNA"/>
</dbReference>
<proteinExistence type="predicted"/>
<accession>A0A2P2P8Q1</accession>
<protein>
    <submittedName>
        <fullName evidence="1">Uncharacterized protein</fullName>
    </submittedName>
</protein>
<dbReference type="AlphaFoldDB" id="A0A2P2P8Q1"/>
<evidence type="ECO:0000313" key="1">
    <source>
        <dbReference type="EMBL" id="MBX51089.1"/>
    </source>
</evidence>
<organism evidence="1">
    <name type="scientific">Rhizophora mucronata</name>
    <name type="common">Asiatic mangrove</name>
    <dbReference type="NCBI Taxonomy" id="61149"/>
    <lineage>
        <taxon>Eukaryota</taxon>
        <taxon>Viridiplantae</taxon>
        <taxon>Streptophyta</taxon>
        <taxon>Embryophyta</taxon>
        <taxon>Tracheophyta</taxon>
        <taxon>Spermatophyta</taxon>
        <taxon>Magnoliopsida</taxon>
        <taxon>eudicotyledons</taxon>
        <taxon>Gunneridae</taxon>
        <taxon>Pentapetalae</taxon>
        <taxon>rosids</taxon>
        <taxon>fabids</taxon>
        <taxon>Malpighiales</taxon>
        <taxon>Rhizophoraceae</taxon>
        <taxon>Rhizophora</taxon>
    </lineage>
</organism>
<reference evidence="1" key="1">
    <citation type="submission" date="2018-02" db="EMBL/GenBank/DDBJ databases">
        <title>Rhizophora mucronata_Transcriptome.</title>
        <authorList>
            <person name="Meera S.P."/>
            <person name="Sreeshan A."/>
            <person name="Augustine A."/>
        </authorList>
    </citation>
    <scope>NUCLEOTIDE SEQUENCE</scope>
    <source>
        <tissue evidence="1">Leaf</tissue>
    </source>
</reference>
<sequence>MVNLQLQSGIYHEIEPLCILGETDPFHSSYIEPSYVRSNTCKKIVVKAWTQIDVP</sequence>
<name>A0A2P2P8Q1_RHIMU</name>